<accession>A0A316AB17</accession>
<dbReference type="GO" id="GO:0003677">
    <property type="term" value="F:DNA binding"/>
    <property type="evidence" value="ECO:0007669"/>
    <property type="project" value="UniProtKB-KW"/>
</dbReference>
<dbReference type="InterPro" id="IPR036388">
    <property type="entry name" value="WH-like_DNA-bd_sf"/>
</dbReference>
<evidence type="ECO:0000313" key="8">
    <source>
        <dbReference type="Proteomes" id="UP000245469"/>
    </source>
</evidence>
<dbReference type="SUPFAM" id="SSF46785">
    <property type="entry name" value="Winged helix' DNA-binding domain"/>
    <property type="match status" value="1"/>
</dbReference>
<dbReference type="GO" id="GO:0003700">
    <property type="term" value="F:DNA-binding transcription factor activity"/>
    <property type="evidence" value="ECO:0007669"/>
    <property type="project" value="TreeGrafter"/>
</dbReference>
<proteinExistence type="predicted"/>
<dbReference type="PROSITE" id="PS00888">
    <property type="entry name" value="CNMP_BINDING_1"/>
    <property type="match status" value="1"/>
</dbReference>
<sequence length="229" mass="24692">MADDQRSRSAGLGGTQLLAGLPDPARSEVEAAARRRTFSDGELVVRQGEPASSLFVVEAGRVMARLVSAAGDEVTLSVSGPGDVVGELGVVLEGQVRTASVRAVGDVVVRELRREDLDRLRARFPAVSDLLLKVLAHRVDTLSRRLLEAHRVPVEKRVARRLFEVGRLFADGSAPVVVPLTQEDVASIAGTTRPTANQVLKALEADGVLRLARGRVELLDIRGLRERCR</sequence>
<evidence type="ECO:0000256" key="2">
    <source>
        <dbReference type="ARBA" id="ARBA00023125"/>
    </source>
</evidence>
<dbReference type="PANTHER" id="PTHR24567">
    <property type="entry name" value="CRP FAMILY TRANSCRIPTIONAL REGULATORY PROTEIN"/>
    <property type="match status" value="1"/>
</dbReference>
<organism evidence="7 8">
    <name type="scientific">Quadrisphaera granulorum</name>
    <dbReference type="NCBI Taxonomy" id="317664"/>
    <lineage>
        <taxon>Bacteria</taxon>
        <taxon>Bacillati</taxon>
        <taxon>Actinomycetota</taxon>
        <taxon>Actinomycetes</taxon>
        <taxon>Kineosporiales</taxon>
        <taxon>Kineosporiaceae</taxon>
        <taxon>Quadrisphaera</taxon>
    </lineage>
</organism>
<dbReference type="SMART" id="SM00419">
    <property type="entry name" value="HTH_CRP"/>
    <property type="match status" value="1"/>
</dbReference>
<dbReference type="InterPro" id="IPR036390">
    <property type="entry name" value="WH_DNA-bd_sf"/>
</dbReference>
<dbReference type="PROSITE" id="PS00889">
    <property type="entry name" value="CNMP_BINDING_2"/>
    <property type="match status" value="1"/>
</dbReference>
<dbReference type="Pfam" id="PF00027">
    <property type="entry name" value="cNMP_binding"/>
    <property type="match status" value="1"/>
</dbReference>
<dbReference type="InterPro" id="IPR000595">
    <property type="entry name" value="cNMP-bd_dom"/>
</dbReference>
<name>A0A316AB17_9ACTN</name>
<dbReference type="Pfam" id="PF13545">
    <property type="entry name" value="HTH_Crp_2"/>
    <property type="match status" value="1"/>
</dbReference>
<feature type="domain" description="HTH crp-type" evidence="6">
    <location>
        <begin position="152"/>
        <end position="222"/>
    </location>
</feature>
<evidence type="ECO:0000256" key="3">
    <source>
        <dbReference type="ARBA" id="ARBA00023163"/>
    </source>
</evidence>
<dbReference type="EMBL" id="QGDQ01000006">
    <property type="protein sequence ID" value="PWJ54609.1"/>
    <property type="molecule type" value="Genomic_DNA"/>
</dbReference>
<keyword evidence="1" id="KW-0805">Transcription regulation</keyword>
<dbReference type="AlphaFoldDB" id="A0A316AB17"/>
<feature type="domain" description="Cyclic nucleotide-binding" evidence="5">
    <location>
        <begin position="17"/>
        <end position="120"/>
    </location>
</feature>
<dbReference type="GO" id="GO:0005829">
    <property type="term" value="C:cytosol"/>
    <property type="evidence" value="ECO:0007669"/>
    <property type="project" value="TreeGrafter"/>
</dbReference>
<evidence type="ECO:0000259" key="5">
    <source>
        <dbReference type="PROSITE" id="PS50042"/>
    </source>
</evidence>
<dbReference type="InterPro" id="IPR050397">
    <property type="entry name" value="Env_Response_Regulators"/>
</dbReference>
<dbReference type="Proteomes" id="UP000245469">
    <property type="component" value="Unassembled WGS sequence"/>
</dbReference>
<evidence type="ECO:0000256" key="1">
    <source>
        <dbReference type="ARBA" id="ARBA00023015"/>
    </source>
</evidence>
<dbReference type="InterPro" id="IPR018488">
    <property type="entry name" value="cNMP-bd_CS"/>
</dbReference>
<dbReference type="PANTHER" id="PTHR24567:SF74">
    <property type="entry name" value="HTH-TYPE TRANSCRIPTIONAL REGULATOR ARCR"/>
    <property type="match status" value="1"/>
</dbReference>
<dbReference type="InterPro" id="IPR014710">
    <property type="entry name" value="RmlC-like_jellyroll"/>
</dbReference>
<evidence type="ECO:0000313" key="7">
    <source>
        <dbReference type="EMBL" id="PWJ54609.1"/>
    </source>
</evidence>
<dbReference type="RefSeq" id="WP_170131345.1">
    <property type="nucleotide sequence ID" value="NZ_QGDQ01000006.1"/>
</dbReference>
<dbReference type="SMART" id="SM00100">
    <property type="entry name" value="cNMP"/>
    <property type="match status" value="1"/>
</dbReference>
<keyword evidence="8" id="KW-1185">Reference proteome</keyword>
<dbReference type="Gene3D" id="2.60.120.10">
    <property type="entry name" value="Jelly Rolls"/>
    <property type="match status" value="1"/>
</dbReference>
<keyword evidence="2" id="KW-0238">DNA-binding</keyword>
<evidence type="ECO:0000256" key="4">
    <source>
        <dbReference type="SAM" id="MobiDB-lite"/>
    </source>
</evidence>
<dbReference type="Gene3D" id="1.10.10.10">
    <property type="entry name" value="Winged helix-like DNA-binding domain superfamily/Winged helix DNA-binding domain"/>
    <property type="match status" value="1"/>
</dbReference>
<dbReference type="InterPro" id="IPR012318">
    <property type="entry name" value="HTH_CRP"/>
</dbReference>
<dbReference type="InterPro" id="IPR018490">
    <property type="entry name" value="cNMP-bd_dom_sf"/>
</dbReference>
<reference evidence="7 8" key="1">
    <citation type="submission" date="2018-03" db="EMBL/GenBank/DDBJ databases">
        <title>Genomic Encyclopedia of Archaeal and Bacterial Type Strains, Phase II (KMG-II): from individual species to whole genera.</title>
        <authorList>
            <person name="Goeker M."/>
        </authorList>
    </citation>
    <scope>NUCLEOTIDE SEQUENCE [LARGE SCALE GENOMIC DNA]</scope>
    <source>
        <strain evidence="7 8">DSM 44889</strain>
    </source>
</reference>
<evidence type="ECO:0000259" key="6">
    <source>
        <dbReference type="PROSITE" id="PS51063"/>
    </source>
</evidence>
<feature type="region of interest" description="Disordered" evidence="4">
    <location>
        <begin position="1"/>
        <end position="25"/>
    </location>
</feature>
<dbReference type="SUPFAM" id="SSF51206">
    <property type="entry name" value="cAMP-binding domain-like"/>
    <property type="match status" value="1"/>
</dbReference>
<keyword evidence="3" id="KW-0804">Transcription</keyword>
<dbReference type="PROSITE" id="PS51063">
    <property type="entry name" value="HTH_CRP_2"/>
    <property type="match status" value="1"/>
</dbReference>
<dbReference type="PROSITE" id="PS50042">
    <property type="entry name" value="CNMP_BINDING_3"/>
    <property type="match status" value="1"/>
</dbReference>
<gene>
    <name evidence="7" type="ORF">BXY45_10652</name>
</gene>
<dbReference type="CDD" id="cd00038">
    <property type="entry name" value="CAP_ED"/>
    <property type="match status" value="1"/>
</dbReference>
<protein>
    <submittedName>
        <fullName evidence="7">CRP-like cAMP-binding protein</fullName>
    </submittedName>
</protein>
<comment type="caution">
    <text evidence="7">The sequence shown here is derived from an EMBL/GenBank/DDBJ whole genome shotgun (WGS) entry which is preliminary data.</text>
</comment>